<dbReference type="SUPFAM" id="SSF53098">
    <property type="entry name" value="Ribonuclease H-like"/>
    <property type="match status" value="1"/>
</dbReference>
<accession>A0A562SWU2</accession>
<protein>
    <submittedName>
        <fullName evidence="2">DNA polymerase-3 subunit epsilon</fullName>
    </submittedName>
</protein>
<reference evidence="2 3" key="1">
    <citation type="journal article" date="2015" name="Stand. Genomic Sci.">
        <title>Genomic Encyclopedia of Bacterial and Archaeal Type Strains, Phase III: the genomes of soil and plant-associated and newly described type strains.</title>
        <authorList>
            <person name="Whitman W.B."/>
            <person name="Woyke T."/>
            <person name="Klenk H.P."/>
            <person name="Zhou Y."/>
            <person name="Lilburn T.G."/>
            <person name="Beck B.J."/>
            <person name="De Vos P."/>
            <person name="Vandamme P."/>
            <person name="Eisen J.A."/>
            <person name="Garrity G."/>
            <person name="Hugenholtz P."/>
            <person name="Kyrpides N.C."/>
        </authorList>
    </citation>
    <scope>NUCLEOTIDE SEQUENCE [LARGE SCALE GENOMIC DNA]</scope>
    <source>
        <strain evidence="2 3">CGMCC 1.7271</strain>
    </source>
</reference>
<sequence>MSQQIPLGFDSTNQPANNEMNLQLKRPLAIIDLETTGVNISSDRIVEIAVVKVSPDGSRMVKRKLINPEMPIPPGATEVHGISNEMVKDAPTFKQAANEIKMFINNCDLAGYNSNRFDIPLLVEEFLRAGLDIELNDRHLLDVQRVFHMMEQRTLSAAYKFYCDKNLDGAHSAEVDALATYEVLEAQVKRYPQMGANVEAIVKFTGEDQIVDFARRFVMENGVEVFNFGKHKGKPVTLVLKQEPQYYDWMMKGDFPLHTKQKLTEILNRTLLKKN</sequence>
<dbReference type="EMBL" id="VLLE01000002">
    <property type="protein sequence ID" value="TWI85276.1"/>
    <property type="molecule type" value="Genomic_DNA"/>
</dbReference>
<dbReference type="InterPro" id="IPR013520">
    <property type="entry name" value="Ribonucl_H"/>
</dbReference>
<dbReference type="PANTHER" id="PTHR30231">
    <property type="entry name" value="DNA POLYMERASE III SUBUNIT EPSILON"/>
    <property type="match status" value="1"/>
</dbReference>
<dbReference type="Gene3D" id="3.30.420.10">
    <property type="entry name" value="Ribonuclease H-like superfamily/Ribonuclease H"/>
    <property type="match status" value="1"/>
</dbReference>
<name>A0A562SWU2_9BACT</name>
<keyword evidence="3" id="KW-1185">Reference proteome</keyword>
<comment type="caution">
    <text evidence="2">The sequence shown here is derived from an EMBL/GenBank/DDBJ whole genome shotgun (WGS) entry which is preliminary data.</text>
</comment>
<dbReference type="GO" id="GO:0008408">
    <property type="term" value="F:3'-5' exonuclease activity"/>
    <property type="evidence" value="ECO:0007669"/>
    <property type="project" value="TreeGrafter"/>
</dbReference>
<dbReference type="Pfam" id="PF20600">
    <property type="entry name" value="ExoX-like_C"/>
    <property type="match status" value="1"/>
</dbReference>
<dbReference type="InterPro" id="IPR012337">
    <property type="entry name" value="RNaseH-like_sf"/>
</dbReference>
<evidence type="ECO:0000259" key="1">
    <source>
        <dbReference type="SMART" id="SM00479"/>
    </source>
</evidence>
<dbReference type="SMART" id="SM00479">
    <property type="entry name" value="EXOIII"/>
    <property type="match status" value="1"/>
</dbReference>
<dbReference type="RefSeq" id="WP_242009457.1">
    <property type="nucleotide sequence ID" value="NZ_VLLE01000002.1"/>
</dbReference>
<evidence type="ECO:0000313" key="3">
    <source>
        <dbReference type="Proteomes" id="UP000316167"/>
    </source>
</evidence>
<dbReference type="InterPro" id="IPR046768">
    <property type="entry name" value="ExoX-like_C"/>
</dbReference>
<dbReference type="AlphaFoldDB" id="A0A562SWU2"/>
<dbReference type="GO" id="GO:0045004">
    <property type="term" value="P:DNA replication proofreading"/>
    <property type="evidence" value="ECO:0007669"/>
    <property type="project" value="TreeGrafter"/>
</dbReference>
<organism evidence="2 3">
    <name type="scientific">Lacibacter cauensis</name>
    <dbReference type="NCBI Taxonomy" id="510947"/>
    <lineage>
        <taxon>Bacteria</taxon>
        <taxon>Pseudomonadati</taxon>
        <taxon>Bacteroidota</taxon>
        <taxon>Chitinophagia</taxon>
        <taxon>Chitinophagales</taxon>
        <taxon>Chitinophagaceae</taxon>
        <taxon>Lacibacter</taxon>
    </lineage>
</organism>
<dbReference type="GO" id="GO:0005829">
    <property type="term" value="C:cytosol"/>
    <property type="evidence" value="ECO:0007669"/>
    <property type="project" value="TreeGrafter"/>
</dbReference>
<dbReference type="CDD" id="cd06127">
    <property type="entry name" value="DEDDh"/>
    <property type="match status" value="1"/>
</dbReference>
<proteinExistence type="predicted"/>
<gene>
    <name evidence="2" type="ORF">IQ13_0435</name>
</gene>
<dbReference type="Pfam" id="PF00929">
    <property type="entry name" value="RNase_T"/>
    <property type="match status" value="1"/>
</dbReference>
<dbReference type="InterPro" id="IPR036397">
    <property type="entry name" value="RNaseH_sf"/>
</dbReference>
<dbReference type="PANTHER" id="PTHR30231:SF41">
    <property type="entry name" value="DNA POLYMERASE III SUBUNIT EPSILON"/>
    <property type="match status" value="1"/>
</dbReference>
<dbReference type="Proteomes" id="UP000316167">
    <property type="component" value="Unassembled WGS sequence"/>
</dbReference>
<evidence type="ECO:0000313" key="2">
    <source>
        <dbReference type="EMBL" id="TWI85276.1"/>
    </source>
</evidence>
<dbReference type="GO" id="GO:0003676">
    <property type="term" value="F:nucleic acid binding"/>
    <property type="evidence" value="ECO:0007669"/>
    <property type="project" value="InterPro"/>
</dbReference>
<feature type="domain" description="Exonuclease" evidence="1">
    <location>
        <begin position="27"/>
        <end position="193"/>
    </location>
</feature>